<evidence type="ECO:0000313" key="2">
    <source>
        <dbReference type="Proteomes" id="UP000650605"/>
    </source>
</evidence>
<dbReference type="SUPFAM" id="SSF53448">
    <property type="entry name" value="Nucleotide-diphospho-sugar transferases"/>
    <property type="match status" value="1"/>
</dbReference>
<dbReference type="InterPro" id="IPR029044">
    <property type="entry name" value="Nucleotide-diphossugar_trans"/>
</dbReference>
<name>A0A8I1LTN4_PAEPO</name>
<keyword evidence="1" id="KW-0808">Transferase</keyword>
<dbReference type="Proteomes" id="UP000650605">
    <property type="component" value="Unassembled WGS sequence"/>
</dbReference>
<organism evidence="1 2">
    <name type="scientific">Paenibacillus polymyxa</name>
    <name type="common">Bacillus polymyxa</name>
    <dbReference type="NCBI Taxonomy" id="1406"/>
    <lineage>
        <taxon>Bacteria</taxon>
        <taxon>Bacillati</taxon>
        <taxon>Bacillota</taxon>
        <taxon>Bacilli</taxon>
        <taxon>Bacillales</taxon>
        <taxon>Paenibacillaceae</taxon>
        <taxon>Paenibacillus</taxon>
    </lineage>
</organism>
<sequence length="281" mass="33805">MKLLNWFYKISKKERIYYFDYKKIKNYKLLAMLRIRNESLILQDTLDHLSEFADGIICYDDASTDNTFEILKNHKKVIAIIRNFHWETTPEERLKSETEHRDNLLRLSSRYSPEWIFCADADERYIGEIREFINSDDSQNVDIVKIQLFDAYITKEDQQSYAPTSKLLNFRKYFGPERRDIVMLWRPNASIKYIGLDSREPSYTEDSSIVTMFYCQHYGKSLSIQHWEETCDYYANYFPYEPYGKKWTERKGKAVHEKSDFDRALYKWGYELFSNAVNIKP</sequence>
<dbReference type="AlphaFoldDB" id="A0A8I1LTN4"/>
<protein>
    <submittedName>
        <fullName evidence="1">Glycosyltransferase family 2 protein</fullName>
    </submittedName>
</protein>
<evidence type="ECO:0000313" key="1">
    <source>
        <dbReference type="EMBL" id="MBM0633263.1"/>
    </source>
</evidence>
<dbReference type="RefSeq" id="WP_107733867.1">
    <property type="nucleotide sequence ID" value="NZ_CP085682.1"/>
</dbReference>
<gene>
    <name evidence="1" type="ORF">JDW19_08980</name>
</gene>
<dbReference type="Gene3D" id="3.90.550.10">
    <property type="entry name" value="Spore Coat Polysaccharide Biosynthesis Protein SpsA, Chain A"/>
    <property type="match status" value="1"/>
</dbReference>
<dbReference type="EMBL" id="JAEHFQ010000004">
    <property type="protein sequence ID" value="MBM0633263.1"/>
    <property type="molecule type" value="Genomic_DNA"/>
</dbReference>
<dbReference type="GO" id="GO:0016740">
    <property type="term" value="F:transferase activity"/>
    <property type="evidence" value="ECO:0007669"/>
    <property type="project" value="UniProtKB-KW"/>
</dbReference>
<dbReference type="Pfam" id="PF13704">
    <property type="entry name" value="Glyco_tranf_2_4"/>
    <property type="match status" value="1"/>
</dbReference>
<reference evidence="1" key="1">
    <citation type="submission" date="2020-12" db="EMBL/GenBank/DDBJ databases">
        <title>Paenibacillus polymyxa LMG 27872: a double-edged sword.</title>
        <authorList>
            <person name="Langendries S."/>
            <person name="Garcia Mendez S."/>
            <person name="Beirinckx S."/>
            <person name="Viaene T."/>
            <person name="Baeyen S."/>
            <person name="Goeminne G."/>
            <person name="Willems A."/>
            <person name="Debode J."/>
            <person name="Goormachtig S."/>
        </authorList>
    </citation>
    <scope>NUCLEOTIDE SEQUENCE</scope>
    <source>
        <strain evidence="1">LMG 27872</strain>
    </source>
</reference>
<proteinExistence type="predicted"/>
<comment type="caution">
    <text evidence="1">The sequence shown here is derived from an EMBL/GenBank/DDBJ whole genome shotgun (WGS) entry which is preliminary data.</text>
</comment>
<accession>A0A8I1LTN4</accession>